<evidence type="ECO:0000259" key="6">
    <source>
        <dbReference type="Pfam" id="PF01103"/>
    </source>
</evidence>
<evidence type="ECO:0000313" key="9">
    <source>
        <dbReference type="Proteomes" id="UP000315995"/>
    </source>
</evidence>
<feature type="chain" id="PRO_5030106894" description="POTRA domain-containing protein" evidence="5">
    <location>
        <begin position="29"/>
        <end position="449"/>
    </location>
</feature>
<dbReference type="PANTHER" id="PTHR12815">
    <property type="entry name" value="SORTING AND ASSEMBLY MACHINERY SAMM50 PROTEIN FAMILY MEMBER"/>
    <property type="match status" value="1"/>
</dbReference>
<evidence type="ECO:0000256" key="1">
    <source>
        <dbReference type="ARBA" id="ARBA00004370"/>
    </source>
</evidence>
<keyword evidence="3" id="KW-0812">Transmembrane</keyword>
<evidence type="ECO:0000313" key="8">
    <source>
        <dbReference type="EMBL" id="QDG54714.1"/>
    </source>
</evidence>
<dbReference type="InterPro" id="IPR010827">
    <property type="entry name" value="BamA/TamA_POTRA"/>
</dbReference>
<dbReference type="Proteomes" id="UP000315995">
    <property type="component" value="Chromosome"/>
</dbReference>
<keyword evidence="9" id="KW-1185">Reference proteome</keyword>
<dbReference type="RefSeq" id="WP_141201158.1">
    <property type="nucleotide sequence ID" value="NZ_CP041186.1"/>
</dbReference>
<dbReference type="OrthoDB" id="366754at2"/>
<dbReference type="InterPro" id="IPR039910">
    <property type="entry name" value="D15-like"/>
</dbReference>
<proteinExistence type="predicted"/>
<evidence type="ECO:0000256" key="5">
    <source>
        <dbReference type="SAM" id="SignalP"/>
    </source>
</evidence>
<evidence type="ECO:0000256" key="2">
    <source>
        <dbReference type="ARBA" id="ARBA00022452"/>
    </source>
</evidence>
<evidence type="ECO:0000256" key="4">
    <source>
        <dbReference type="ARBA" id="ARBA00023136"/>
    </source>
</evidence>
<feature type="domain" description="POTRA" evidence="7">
    <location>
        <begin position="44"/>
        <end position="122"/>
    </location>
</feature>
<name>A0A4Y6Q299_PERCE</name>
<keyword evidence="2" id="KW-1134">Transmembrane beta strand</keyword>
<keyword evidence="4" id="KW-0472">Membrane</keyword>
<dbReference type="GO" id="GO:0019867">
    <property type="term" value="C:outer membrane"/>
    <property type="evidence" value="ECO:0007669"/>
    <property type="project" value="InterPro"/>
</dbReference>
<dbReference type="InterPro" id="IPR000184">
    <property type="entry name" value="Bac_surfAg_D15"/>
</dbReference>
<dbReference type="Gene3D" id="2.40.160.50">
    <property type="entry name" value="membrane protein fhac: a member of the omp85/tpsb transporter family"/>
    <property type="match status" value="1"/>
</dbReference>
<gene>
    <name evidence="8" type="ORF">FIV42_29410</name>
</gene>
<dbReference type="EMBL" id="CP041186">
    <property type="protein sequence ID" value="QDG54714.1"/>
    <property type="molecule type" value="Genomic_DNA"/>
</dbReference>
<dbReference type="AlphaFoldDB" id="A0A4Y6Q299"/>
<keyword evidence="5" id="KW-0732">Signal</keyword>
<comment type="subcellular location">
    <subcellularLocation>
        <location evidence="1">Membrane</location>
    </subcellularLocation>
</comment>
<protein>
    <recommendedName>
        <fullName evidence="10">POTRA domain-containing protein</fullName>
    </recommendedName>
</protein>
<accession>A0A4Y6Q299</accession>
<evidence type="ECO:0008006" key="10">
    <source>
        <dbReference type="Google" id="ProtNLM"/>
    </source>
</evidence>
<dbReference type="Gene3D" id="3.10.20.310">
    <property type="entry name" value="membrane protein fhac"/>
    <property type="match status" value="1"/>
</dbReference>
<sequence>MTTRRMLGTAAALLAALVCLLSPRTGTAAGDGEEGAEKPGHIFVDTVTIEGLERTEPYVVRRELIVEEGETASVDSIEESVQRVRNTGLFRKVRYELVDVQTTKVLPEGVRAAALQISVDEKWTTLPIFSFNRGGGTYRLIVGAFDDNLLGHYIGVGGQYERLGEANSFYGWLYHPRMFGQRLRGGIDVGTQNRGYTLYDADGEVDGGFLLNRFTVGTYLRKEWLWWFRTQLSLRYVNDDFSYNRLSPTIEELQRERGLPPESHATIMSLSAMLGRIDQDNYLLDGTQFSVSLSHANENLGSTHTYTKLLAGVSHFETLPLNSNLAARLAAGTGDIDAIQHRFFLGGLDTVRGFANDRFAGEHYWLANLEYRIPSLDTRWVVLQHVVFADASGISTEFSNLAKLTGASTGIGLRFIVPKIQGFIARIDYALPLYGDITNPISLGGGQFY</sequence>
<dbReference type="Pfam" id="PF01103">
    <property type="entry name" value="Omp85"/>
    <property type="match status" value="1"/>
</dbReference>
<dbReference type="Pfam" id="PF07244">
    <property type="entry name" value="POTRA"/>
    <property type="match status" value="1"/>
</dbReference>
<feature type="domain" description="Bacterial surface antigen (D15)" evidence="6">
    <location>
        <begin position="151"/>
        <end position="433"/>
    </location>
</feature>
<evidence type="ECO:0000259" key="7">
    <source>
        <dbReference type="Pfam" id="PF07244"/>
    </source>
</evidence>
<organism evidence="8 9">
    <name type="scientific">Persicimonas caeni</name>
    <dbReference type="NCBI Taxonomy" id="2292766"/>
    <lineage>
        <taxon>Bacteria</taxon>
        <taxon>Deltaproteobacteria</taxon>
        <taxon>Bradymonadales</taxon>
        <taxon>Bradymonadaceae</taxon>
        <taxon>Persicimonas</taxon>
    </lineage>
</organism>
<accession>A0A5B8YDF7</accession>
<reference evidence="8 9" key="1">
    <citation type="submission" date="2019-06" db="EMBL/GenBank/DDBJ databases">
        <title>Persicimonas caeni gen. nov., sp. nov., a predatory bacterium isolated from solar saltern.</title>
        <authorList>
            <person name="Wang S."/>
        </authorList>
    </citation>
    <scope>NUCLEOTIDE SEQUENCE [LARGE SCALE GENOMIC DNA]</scope>
    <source>
        <strain evidence="8 9">YN101</strain>
    </source>
</reference>
<evidence type="ECO:0000256" key="3">
    <source>
        <dbReference type="ARBA" id="ARBA00022692"/>
    </source>
</evidence>
<dbReference type="PANTHER" id="PTHR12815:SF18">
    <property type="entry name" value="SORTING AND ASSEMBLY MACHINERY COMPONENT 50 HOMOLOG"/>
    <property type="match status" value="1"/>
</dbReference>
<feature type="signal peptide" evidence="5">
    <location>
        <begin position="1"/>
        <end position="28"/>
    </location>
</feature>